<keyword evidence="9" id="KW-1185">Reference proteome</keyword>
<comment type="caution">
    <text evidence="8">The sequence shown here is derived from an EMBL/GenBank/DDBJ whole genome shotgun (WGS) entry which is preliminary data.</text>
</comment>
<evidence type="ECO:0000256" key="4">
    <source>
        <dbReference type="ARBA" id="ARBA00022827"/>
    </source>
</evidence>
<sequence>MNKIRTIDKDSGAVVCDAGCILEELNSQISQHGLLMPIDLGAKGSCHIGGNISTNAGGIRYIKYGSLHGSVLGLEVLPNGKILNNLSTLLKDNTGYNLNQIFIGAEGTLGIITGVSILAAKKPKHNNLIIMGMNSFENVMQTFRKTKSELLEILSAFEYCDNLSMDITLKGLQKPNPFNRFYNYYVFIETSGSNQDHDHEKIMNLFEGLQSSKIIENGIMASDMSQIAKLWELRESMIVAHTKFGDTYTLDLSLPITKADQAVTDLKDYLEKINVYDKTKPYDDSLHYVKCVTGFGHIGDGNLHLNIIVDKYDDSFTATLEKFVFGYVRDLKGSISAEHGVGLLKPDILHYSKSQTAIELMKTIKASIDPKGIMNPYKVLPA</sequence>
<dbReference type="EMBL" id="MBFR01000053">
    <property type="protein sequence ID" value="PVU95556.1"/>
    <property type="molecule type" value="Genomic_DNA"/>
</dbReference>
<dbReference type="FunFam" id="3.30.70.2190:FF:000001">
    <property type="entry name" value="D-2-hydroxyglutarate dehydrogenase mitochondrial"/>
    <property type="match status" value="1"/>
</dbReference>
<dbReference type="InterPro" id="IPR036318">
    <property type="entry name" value="FAD-bd_PCMH-like_sf"/>
</dbReference>
<keyword evidence="3" id="KW-0285">Flavoprotein</keyword>
<dbReference type="InterPro" id="IPR051264">
    <property type="entry name" value="FAD-oxidored/transferase_4"/>
</dbReference>
<dbReference type="Gene3D" id="1.10.45.10">
    <property type="entry name" value="Vanillyl-alcohol Oxidase, Chain A, domain 4"/>
    <property type="match status" value="1"/>
</dbReference>
<dbReference type="InterPro" id="IPR016171">
    <property type="entry name" value="Vanillyl_alc_oxidase_C-sub2"/>
</dbReference>
<dbReference type="PROSITE" id="PS51387">
    <property type="entry name" value="FAD_PCMH"/>
    <property type="match status" value="1"/>
</dbReference>
<dbReference type="STRING" id="133385.A0A2T9YTD6"/>
<evidence type="ECO:0000256" key="6">
    <source>
        <dbReference type="ARBA" id="ARBA00051436"/>
    </source>
</evidence>
<evidence type="ECO:0000256" key="3">
    <source>
        <dbReference type="ARBA" id="ARBA00022630"/>
    </source>
</evidence>
<dbReference type="PANTHER" id="PTHR43716">
    <property type="entry name" value="D-2-HYDROXYGLUTARATE DEHYDROGENASE, MITOCHONDRIAL"/>
    <property type="match status" value="1"/>
</dbReference>
<dbReference type="InterPro" id="IPR006094">
    <property type="entry name" value="Oxid_FAD_bind_N"/>
</dbReference>
<dbReference type="InterPro" id="IPR016164">
    <property type="entry name" value="FAD-linked_Oxase-like_C"/>
</dbReference>
<dbReference type="PANTHER" id="PTHR43716:SF1">
    <property type="entry name" value="D-2-HYDROXYGLUTARATE DEHYDROGENASE, MITOCHONDRIAL"/>
    <property type="match status" value="1"/>
</dbReference>
<dbReference type="InterPro" id="IPR016166">
    <property type="entry name" value="FAD-bd_PCMH"/>
</dbReference>
<evidence type="ECO:0000313" key="8">
    <source>
        <dbReference type="EMBL" id="PVU95556.1"/>
    </source>
</evidence>
<feature type="domain" description="FAD-binding PCMH-type" evidence="7">
    <location>
        <begin position="1"/>
        <end position="122"/>
    </location>
</feature>
<dbReference type="FunFam" id="1.10.45.10:FF:000001">
    <property type="entry name" value="D-lactate dehydrogenase mitochondrial"/>
    <property type="match status" value="1"/>
</dbReference>
<dbReference type="Proteomes" id="UP000245383">
    <property type="component" value="Unassembled WGS sequence"/>
</dbReference>
<dbReference type="SUPFAM" id="SSF55103">
    <property type="entry name" value="FAD-linked oxidases, C-terminal domain"/>
    <property type="match status" value="1"/>
</dbReference>
<evidence type="ECO:0000313" key="9">
    <source>
        <dbReference type="Proteomes" id="UP000245383"/>
    </source>
</evidence>
<dbReference type="AlphaFoldDB" id="A0A2T9YTD6"/>
<dbReference type="SUPFAM" id="SSF56176">
    <property type="entry name" value="FAD-binding/transporter-associated domain-like"/>
    <property type="match status" value="1"/>
</dbReference>
<evidence type="ECO:0000259" key="7">
    <source>
        <dbReference type="PROSITE" id="PS51387"/>
    </source>
</evidence>
<accession>A0A2T9YTD6</accession>
<dbReference type="Pfam" id="PF01565">
    <property type="entry name" value="FAD_binding_4"/>
    <property type="match status" value="1"/>
</dbReference>
<dbReference type="GO" id="GO:0005739">
    <property type="term" value="C:mitochondrion"/>
    <property type="evidence" value="ECO:0007669"/>
    <property type="project" value="TreeGrafter"/>
</dbReference>
<dbReference type="OrthoDB" id="5332616at2759"/>
<dbReference type="FunFam" id="3.30.465.10:FF:000001">
    <property type="entry name" value="D-2-hydroxyglutarate dehydrogenase, mitochondrial"/>
    <property type="match status" value="1"/>
</dbReference>
<comment type="catalytic activity">
    <reaction evidence="6">
        <text>(R)-lactate + 2 Fe(III)-[cytochrome c] = 2 Fe(II)-[cytochrome c] + pyruvate + 2 H(+)</text>
        <dbReference type="Rhea" id="RHEA:13521"/>
        <dbReference type="Rhea" id="RHEA-COMP:10350"/>
        <dbReference type="Rhea" id="RHEA-COMP:14399"/>
        <dbReference type="ChEBI" id="CHEBI:15361"/>
        <dbReference type="ChEBI" id="CHEBI:15378"/>
        <dbReference type="ChEBI" id="CHEBI:16004"/>
        <dbReference type="ChEBI" id="CHEBI:29033"/>
        <dbReference type="ChEBI" id="CHEBI:29034"/>
        <dbReference type="EC" id="1.1.2.4"/>
    </reaction>
</comment>
<protein>
    <recommendedName>
        <fullName evidence="7">FAD-binding PCMH-type domain-containing protein</fullName>
    </recommendedName>
</protein>
<evidence type="ECO:0000256" key="1">
    <source>
        <dbReference type="ARBA" id="ARBA00001974"/>
    </source>
</evidence>
<keyword evidence="4" id="KW-0274">FAD</keyword>
<comment type="cofactor">
    <cofactor evidence="1">
        <name>FAD</name>
        <dbReference type="ChEBI" id="CHEBI:57692"/>
    </cofactor>
</comment>
<dbReference type="Pfam" id="PF02913">
    <property type="entry name" value="FAD-oxidase_C"/>
    <property type="match status" value="1"/>
</dbReference>
<proteinExistence type="inferred from homology"/>
<evidence type="ECO:0000256" key="2">
    <source>
        <dbReference type="ARBA" id="ARBA00008000"/>
    </source>
</evidence>
<reference evidence="8 9" key="1">
    <citation type="journal article" date="2018" name="MBio">
        <title>Comparative Genomics Reveals the Core Gene Toolbox for the Fungus-Insect Symbiosis.</title>
        <authorList>
            <person name="Wang Y."/>
            <person name="Stata M."/>
            <person name="Wang W."/>
            <person name="Stajich J.E."/>
            <person name="White M.M."/>
            <person name="Moncalvo J.M."/>
        </authorList>
    </citation>
    <scope>NUCLEOTIDE SEQUENCE [LARGE SCALE GENOMIC DNA]</scope>
    <source>
        <strain evidence="8 9">SWE-8-4</strain>
    </source>
</reference>
<keyword evidence="5" id="KW-0560">Oxidoreductase</keyword>
<gene>
    <name evidence="8" type="ORF">BB561_001749</name>
</gene>
<name>A0A2T9YTD6_9FUNG</name>
<dbReference type="Gene3D" id="3.30.70.2740">
    <property type="match status" value="1"/>
</dbReference>
<dbReference type="InterPro" id="IPR004113">
    <property type="entry name" value="FAD-bd_oxidored_4_C"/>
</dbReference>
<dbReference type="GO" id="GO:0071949">
    <property type="term" value="F:FAD binding"/>
    <property type="evidence" value="ECO:0007669"/>
    <property type="project" value="InterPro"/>
</dbReference>
<dbReference type="Gene3D" id="3.30.70.2190">
    <property type="match status" value="1"/>
</dbReference>
<organism evidence="8 9">
    <name type="scientific">Smittium simulii</name>
    <dbReference type="NCBI Taxonomy" id="133385"/>
    <lineage>
        <taxon>Eukaryota</taxon>
        <taxon>Fungi</taxon>
        <taxon>Fungi incertae sedis</taxon>
        <taxon>Zoopagomycota</taxon>
        <taxon>Kickxellomycotina</taxon>
        <taxon>Harpellomycetes</taxon>
        <taxon>Harpellales</taxon>
        <taxon>Legeriomycetaceae</taxon>
        <taxon>Smittium</taxon>
    </lineage>
</organism>
<dbReference type="InterPro" id="IPR016169">
    <property type="entry name" value="FAD-bd_PCMH_sub2"/>
</dbReference>
<evidence type="ECO:0000256" key="5">
    <source>
        <dbReference type="ARBA" id="ARBA00023002"/>
    </source>
</evidence>
<dbReference type="Gene3D" id="3.30.465.10">
    <property type="match status" value="1"/>
</dbReference>
<comment type="similarity">
    <text evidence="2">Belongs to the FAD-binding oxidoreductase/transferase type 4 family.</text>
</comment>
<dbReference type="GO" id="GO:0004458">
    <property type="term" value="F:D-lactate dehydrogenase (cytochrome) activity"/>
    <property type="evidence" value="ECO:0007669"/>
    <property type="project" value="UniProtKB-EC"/>
</dbReference>